<dbReference type="GO" id="GO:0000228">
    <property type="term" value="C:nuclear chromosome"/>
    <property type="evidence" value="ECO:0007669"/>
    <property type="project" value="TreeGrafter"/>
</dbReference>
<keyword evidence="6" id="KW-0460">Magnesium</keyword>
<dbReference type="GO" id="GO:0007131">
    <property type="term" value="P:reciprocal meiotic recombination"/>
    <property type="evidence" value="ECO:0007669"/>
    <property type="project" value="TreeGrafter"/>
</dbReference>
<evidence type="ECO:0000256" key="7">
    <source>
        <dbReference type="ARBA" id="ARBA00023029"/>
    </source>
</evidence>
<dbReference type="GO" id="GO:0046872">
    <property type="term" value="F:metal ion binding"/>
    <property type="evidence" value="ECO:0007669"/>
    <property type="project" value="UniProtKB-KW"/>
</dbReference>
<dbReference type="GO" id="GO:0003677">
    <property type="term" value="F:DNA binding"/>
    <property type="evidence" value="ECO:0007669"/>
    <property type="project" value="UniProtKB-UniRule"/>
</dbReference>
<dbReference type="Proteomes" id="UP001203297">
    <property type="component" value="Unassembled WGS sequence"/>
</dbReference>
<dbReference type="CDD" id="cd00223">
    <property type="entry name" value="TOPRIM_TopoIIB_SPO"/>
    <property type="match status" value="1"/>
</dbReference>
<evidence type="ECO:0000256" key="5">
    <source>
        <dbReference type="ARBA" id="ARBA00022723"/>
    </source>
</evidence>
<keyword evidence="8 10" id="KW-0238">DNA-binding</keyword>
<dbReference type="PRINTS" id="PR01550">
    <property type="entry name" value="TOP6AFAMILY"/>
</dbReference>
<dbReference type="GO" id="GO:0005524">
    <property type="term" value="F:ATP binding"/>
    <property type="evidence" value="ECO:0007669"/>
    <property type="project" value="InterPro"/>
</dbReference>
<dbReference type="EMBL" id="WTXG01000005">
    <property type="protein sequence ID" value="KAI0305516.1"/>
    <property type="molecule type" value="Genomic_DNA"/>
</dbReference>
<evidence type="ECO:0000313" key="15">
    <source>
        <dbReference type="Proteomes" id="UP001203297"/>
    </source>
</evidence>
<dbReference type="InterPro" id="IPR036078">
    <property type="entry name" value="Spo11/TopoVI_A_sf"/>
</dbReference>
<organism evidence="14 15">
    <name type="scientific">Multifurca ochricompacta</name>
    <dbReference type="NCBI Taxonomy" id="376703"/>
    <lineage>
        <taxon>Eukaryota</taxon>
        <taxon>Fungi</taxon>
        <taxon>Dikarya</taxon>
        <taxon>Basidiomycota</taxon>
        <taxon>Agaricomycotina</taxon>
        <taxon>Agaricomycetes</taxon>
        <taxon>Russulales</taxon>
        <taxon>Russulaceae</taxon>
        <taxon>Multifurca</taxon>
    </lineage>
</organism>
<comment type="similarity">
    <text evidence="3 10">Belongs to the TOP6A family.</text>
</comment>
<dbReference type="PROSITE" id="PS52041">
    <property type="entry name" value="TOPO_IIB"/>
    <property type="match status" value="1"/>
</dbReference>
<dbReference type="PANTHER" id="PTHR10848">
    <property type="entry name" value="MEIOTIC RECOMBINATION PROTEIN SPO11"/>
    <property type="match status" value="1"/>
</dbReference>
<protein>
    <recommendedName>
        <fullName evidence="4">DNA topoisomerase (ATP-hydrolyzing)</fullName>
        <ecNumber evidence="4">5.6.2.2</ecNumber>
    </recommendedName>
</protein>
<reference evidence="14" key="1">
    <citation type="journal article" date="2022" name="New Phytol.">
        <title>Evolutionary transition to the ectomycorrhizal habit in the genomes of a hyperdiverse lineage of mushroom-forming fungi.</title>
        <authorList>
            <person name="Looney B."/>
            <person name="Miyauchi S."/>
            <person name="Morin E."/>
            <person name="Drula E."/>
            <person name="Courty P.E."/>
            <person name="Kohler A."/>
            <person name="Kuo A."/>
            <person name="LaButti K."/>
            <person name="Pangilinan J."/>
            <person name="Lipzen A."/>
            <person name="Riley R."/>
            <person name="Andreopoulos W."/>
            <person name="He G."/>
            <person name="Johnson J."/>
            <person name="Nolan M."/>
            <person name="Tritt A."/>
            <person name="Barry K.W."/>
            <person name="Grigoriev I.V."/>
            <person name="Nagy L.G."/>
            <person name="Hibbett D."/>
            <person name="Henrissat B."/>
            <person name="Matheny P.B."/>
            <person name="Labbe J."/>
            <person name="Martin F.M."/>
        </authorList>
    </citation>
    <scope>NUCLEOTIDE SEQUENCE</scope>
    <source>
        <strain evidence="14">BPL690</strain>
    </source>
</reference>
<evidence type="ECO:0000256" key="8">
    <source>
        <dbReference type="ARBA" id="ARBA00023125"/>
    </source>
</evidence>
<proteinExistence type="inferred from homology"/>
<evidence type="ECO:0000256" key="3">
    <source>
        <dbReference type="ARBA" id="ARBA00006559"/>
    </source>
</evidence>
<comment type="caution">
    <text evidence="14">The sequence shown here is derived from an EMBL/GenBank/DDBJ whole genome shotgun (WGS) entry which is preliminary data.</text>
</comment>
<comment type="cofactor">
    <cofactor evidence="2">
        <name>Mg(2+)</name>
        <dbReference type="ChEBI" id="CHEBI:18420"/>
    </cofactor>
</comment>
<dbReference type="InterPro" id="IPR013049">
    <property type="entry name" value="Spo11/TopoVI_A_N"/>
</dbReference>
<dbReference type="SUPFAM" id="SSF56726">
    <property type="entry name" value="DNA topoisomerase IV, alpha subunit"/>
    <property type="match status" value="1"/>
</dbReference>
<name>A0AAD4M7Z7_9AGAM</name>
<keyword evidence="5" id="KW-0479">Metal-binding</keyword>
<dbReference type="PANTHER" id="PTHR10848:SF0">
    <property type="entry name" value="MEIOTIC RECOMBINATION PROTEIN SPO11"/>
    <property type="match status" value="1"/>
</dbReference>
<dbReference type="InterPro" id="IPR002815">
    <property type="entry name" value="Spo11/TopoVI_A"/>
</dbReference>
<feature type="domain" description="Topoisomerase 6 subunit A/Spo11 TOPRIM" evidence="13">
    <location>
        <begin position="358"/>
        <end position="464"/>
    </location>
</feature>
<evidence type="ECO:0000256" key="2">
    <source>
        <dbReference type="ARBA" id="ARBA00001946"/>
    </source>
</evidence>
<evidence type="ECO:0000256" key="1">
    <source>
        <dbReference type="ARBA" id="ARBA00000185"/>
    </source>
</evidence>
<keyword evidence="15" id="KW-1185">Reference proteome</keyword>
<evidence type="ECO:0000259" key="12">
    <source>
        <dbReference type="Pfam" id="PF04406"/>
    </source>
</evidence>
<evidence type="ECO:0000313" key="14">
    <source>
        <dbReference type="EMBL" id="KAI0305516.1"/>
    </source>
</evidence>
<dbReference type="InterPro" id="IPR036388">
    <property type="entry name" value="WH-like_DNA-bd_sf"/>
</dbReference>
<evidence type="ECO:0000256" key="10">
    <source>
        <dbReference type="PROSITE-ProRule" id="PRU01385"/>
    </source>
</evidence>
<dbReference type="GO" id="GO:0000706">
    <property type="term" value="P:meiotic DNA double-strand break processing"/>
    <property type="evidence" value="ECO:0007669"/>
    <property type="project" value="TreeGrafter"/>
</dbReference>
<gene>
    <name evidence="14" type="ORF">B0F90DRAFT_1815128</name>
</gene>
<keyword evidence="7 10" id="KW-0799">Topoisomerase</keyword>
<comment type="catalytic activity">
    <reaction evidence="1 10">
        <text>ATP-dependent breakage, passage and rejoining of double-stranded DNA.</text>
        <dbReference type="EC" id="5.6.2.2"/>
    </reaction>
</comment>
<keyword evidence="9 10" id="KW-0413">Isomerase</keyword>
<dbReference type="EC" id="5.6.2.2" evidence="4"/>
<feature type="active site" description="O-(5'-phospho-DNA)-tyrosine intermediate" evidence="10">
    <location>
        <position position="256"/>
    </location>
</feature>
<evidence type="ECO:0000256" key="11">
    <source>
        <dbReference type="SAM" id="MobiDB-lite"/>
    </source>
</evidence>
<evidence type="ECO:0000256" key="6">
    <source>
        <dbReference type="ARBA" id="ARBA00022842"/>
    </source>
</evidence>
<dbReference type="Pfam" id="PF21180">
    <property type="entry name" value="TOP6A-Spo11_Toprim"/>
    <property type="match status" value="1"/>
</dbReference>
<feature type="region of interest" description="Disordered" evidence="11">
    <location>
        <begin position="90"/>
        <end position="115"/>
    </location>
</feature>
<dbReference type="Gene3D" id="3.40.1360.10">
    <property type="match status" value="1"/>
</dbReference>
<dbReference type="InterPro" id="IPR034136">
    <property type="entry name" value="TOPRIM_Topo6A/Spo11"/>
</dbReference>
<accession>A0AAD4M7Z7</accession>
<evidence type="ECO:0000256" key="9">
    <source>
        <dbReference type="ARBA" id="ARBA00023235"/>
    </source>
</evidence>
<feature type="domain" description="Spo11/DNA topoisomerase VI subunit A N-terminal" evidence="12">
    <location>
        <begin position="229"/>
        <end position="288"/>
    </location>
</feature>
<dbReference type="Gene3D" id="1.10.10.10">
    <property type="entry name" value="Winged helix-like DNA-binding domain superfamily/Winged helix DNA-binding domain"/>
    <property type="match status" value="1"/>
</dbReference>
<dbReference type="GO" id="GO:0042138">
    <property type="term" value="P:meiotic DNA double-strand break formation"/>
    <property type="evidence" value="ECO:0007669"/>
    <property type="project" value="TreeGrafter"/>
</dbReference>
<sequence>MKPNLVVVIGTRVRILTPAICDRDHQLVPRPDPDMHPLLTEAPVNDDCDCFPDLLADEDGFNSPFEDLGIYLNSPPTPTQNISEYERDNLAPYNRSDDLTPLNMDDSDSDDCPQPHDKCRSAIGAQSRTGEALTKDAMRCAPAVGEFIKTTRYSSVQRIEAMALDFLEQLSAALPSTKEEIEEFLSKRPKVSKKLELKLTDRRKRFDSGASGTRTQIFPRGTRASIIPFAQFFRIADLAHEAIVDGLPTTKRDLFYKDVQLFKKQVTVDKLVDDLAATINTERAHLNIVNKPRSRQAVKPAEIIFHLKRASPKGLICGIGLLIHTSVGDVIHVTESEGTLIPLAEDISTLSLPNDVNWVLIVEKEAVFQTLRQLGFVRHPFSQPGTGIMITGKGYPDLATRQFAKKLSDSLPPTVPIVALVDGDAYGIDIASVYKFGSVTLRHESHNLAAPRIECIGIWTSELALQARSMLRRELPERWKRELTYMLYMRHKAETEILCSVPRSLDEPHPLVRYLTDKISERIRALALEPTPSVLANYGVDEALLNEF</sequence>
<evidence type="ECO:0000256" key="4">
    <source>
        <dbReference type="ARBA" id="ARBA00012895"/>
    </source>
</evidence>
<evidence type="ECO:0000259" key="13">
    <source>
        <dbReference type="Pfam" id="PF21180"/>
    </source>
</evidence>
<dbReference type="AlphaFoldDB" id="A0AAD4M7Z7"/>
<dbReference type="GO" id="GO:0003918">
    <property type="term" value="F:DNA topoisomerase type II (double strand cut, ATP-hydrolyzing) activity"/>
    <property type="evidence" value="ECO:0007669"/>
    <property type="project" value="UniProtKB-UniRule"/>
</dbReference>
<dbReference type="Pfam" id="PF04406">
    <property type="entry name" value="TP6A_N"/>
    <property type="match status" value="1"/>
</dbReference>